<feature type="transmembrane region" description="Helical" evidence="1">
    <location>
        <begin position="57"/>
        <end position="78"/>
    </location>
</feature>
<organism evidence="2 3">
    <name type="scientific">Micromonospora phaseoli</name>
    <dbReference type="NCBI Taxonomy" id="1144548"/>
    <lineage>
        <taxon>Bacteria</taxon>
        <taxon>Bacillati</taxon>
        <taxon>Actinomycetota</taxon>
        <taxon>Actinomycetes</taxon>
        <taxon>Micromonosporales</taxon>
        <taxon>Micromonosporaceae</taxon>
        <taxon>Micromonospora</taxon>
    </lineage>
</organism>
<feature type="transmembrane region" description="Helical" evidence="1">
    <location>
        <begin position="20"/>
        <end position="45"/>
    </location>
</feature>
<keyword evidence="1" id="KW-1133">Transmembrane helix</keyword>
<dbReference type="OrthoDB" id="3392819at2"/>
<evidence type="ECO:0000256" key="1">
    <source>
        <dbReference type="SAM" id="Phobius"/>
    </source>
</evidence>
<accession>A0A1H6UER2</accession>
<evidence type="ECO:0000313" key="3">
    <source>
        <dbReference type="Proteomes" id="UP000198707"/>
    </source>
</evidence>
<name>A0A1H6UER2_9ACTN</name>
<protein>
    <submittedName>
        <fullName evidence="2">Uncharacterized protein</fullName>
    </submittedName>
</protein>
<dbReference type="EMBL" id="FNYV01000002">
    <property type="protein sequence ID" value="SEI86322.1"/>
    <property type="molecule type" value="Genomic_DNA"/>
</dbReference>
<dbReference type="Pfam" id="PF19545">
    <property type="entry name" value="DUF6069"/>
    <property type="match status" value="1"/>
</dbReference>
<reference evidence="3" key="1">
    <citation type="submission" date="2016-10" db="EMBL/GenBank/DDBJ databases">
        <authorList>
            <person name="Varghese N."/>
            <person name="Submissions S."/>
        </authorList>
    </citation>
    <scope>NUCLEOTIDE SEQUENCE [LARGE SCALE GENOMIC DNA]</scope>
    <source>
        <strain evidence="3">CGMCC 4.7038</strain>
    </source>
</reference>
<dbReference type="Proteomes" id="UP000198707">
    <property type="component" value="Unassembled WGS sequence"/>
</dbReference>
<gene>
    <name evidence="2" type="ORF">SAMN05443287_10274</name>
</gene>
<evidence type="ECO:0000313" key="2">
    <source>
        <dbReference type="EMBL" id="SEI86322.1"/>
    </source>
</evidence>
<keyword evidence="3" id="KW-1185">Reference proteome</keyword>
<dbReference type="InterPro" id="IPR045713">
    <property type="entry name" value="DUF6069"/>
</dbReference>
<sequence length="138" mass="14104">MTGTTLNPVSTNGSLRRRALGVLAAVAGSVATWLVGALVGVNYAVLSPGEPETVVNLIPVIVVSLGAALLGWATLAVLERIAGRRATVIWLSLVVAVTLLSFVPLLQVEATVGAKVALGVMHLVVPAALIALLPRRGD</sequence>
<feature type="transmembrane region" description="Helical" evidence="1">
    <location>
        <begin position="112"/>
        <end position="133"/>
    </location>
</feature>
<dbReference type="AlphaFoldDB" id="A0A1H6UER2"/>
<proteinExistence type="predicted"/>
<dbReference type="RefSeq" id="WP_139217905.1">
    <property type="nucleotide sequence ID" value="NZ_BOPI01000003.1"/>
</dbReference>
<feature type="transmembrane region" description="Helical" evidence="1">
    <location>
        <begin position="87"/>
        <end position="106"/>
    </location>
</feature>
<keyword evidence="1" id="KW-0812">Transmembrane</keyword>
<keyword evidence="1" id="KW-0472">Membrane</keyword>
<dbReference type="STRING" id="1144548.SAMN05443287_10274"/>